<organism evidence="1 2">
    <name type="scientific">Pedobacter quisquiliarum</name>
    <dbReference type="NCBI Taxonomy" id="1834438"/>
    <lineage>
        <taxon>Bacteria</taxon>
        <taxon>Pseudomonadati</taxon>
        <taxon>Bacteroidota</taxon>
        <taxon>Sphingobacteriia</taxon>
        <taxon>Sphingobacteriales</taxon>
        <taxon>Sphingobacteriaceae</taxon>
        <taxon>Pedobacter</taxon>
    </lineage>
</organism>
<dbReference type="EMBL" id="BMIL01000015">
    <property type="protein sequence ID" value="GGC76206.1"/>
    <property type="molecule type" value="Genomic_DNA"/>
</dbReference>
<reference evidence="1" key="2">
    <citation type="submission" date="2020-09" db="EMBL/GenBank/DDBJ databases">
        <authorList>
            <person name="Sun Q."/>
            <person name="Zhou Y."/>
        </authorList>
    </citation>
    <scope>NUCLEOTIDE SEQUENCE</scope>
    <source>
        <strain evidence="1">CGMCC 1.15343</strain>
    </source>
</reference>
<dbReference type="InterPro" id="IPR018579">
    <property type="entry name" value="Restrct_endonuc_II_LlaJI"/>
</dbReference>
<dbReference type="RefSeq" id="WP_188627994.1">
    <property type="nucleotide sequence ID" value="NZ_BMIL01000015.1"/>
</dbReference>
<dbReference type="Proteomes" id="UP000651668">
    <property type="component" value="Unassembled WGS sequence"/>
</dbReference>
<gene>
    <name evidence="1" type="primary">ydjA</name>
    <name evidence="1" type="ORF">GCM10011387_32490</name>
</gene>
<name>A0A916UK86_9SPHI</name>
<evidence type="ECO:0000313" key="2">
    <source>
        <dbReference type="Proteomes" id="UP000651668"/>
    </source>
</evidence>
<comment type="caution">
    <text evidence="1">The sequence shown here is derived from an EMBL/GenBank/DDBJ whole genome shotgun (WGS) entry which is preliminary data.</text>
</comment>
<accession>A0A916UK86</accession>
<reference evidence="1" key="1">
    <citation type="journal article" date="2014" name="Int. J. Syst. Evol. Microbiol.">
        <title>Complete genome sequence of Corynebacterium casei LMG S-19264T (=DSM 44701T), isolated from a smear-ripened cheese.</title>
        <authorList>
            <consortium name="US DOE Joint Genome Institute (JGI-PGF)"/>
            <person name="Walter F."/>
            <person name="Albersmeier A."/>
            <person name="Kalinowski J."/>
            <person name="Ruckert C."/>
        </authorList>
    </citation>
    <scope>NUCLEOTIDE SEQUENCE</scope>
    <source>
        <strain evidence="1">CGMCC 1.15343</strain>
    </source>
</reference>
<dbReference type="AlphaFoldDB" id="A0A916UK86"/>
<dbReference type="Pfam" id="PF09563">
    <property type="entry name" value="RE_LlaJI"/>
    <property type="match status" value="1"/>
</dbReference>
<protein>
    <submittedName>
        <fullName evidence="1">Type-2 restriction enzyme BsuMI component YdjA</fullName>
    </submittedName>
</protein>
<sequence>MQRFYNFIFVIENEYHSEDEILSLLNYDDKWHAKLLSEKCINRNYLGQLSFSFVGIITVEDLLICILPKYFELDSLGFDDLIDATSKIIKVLKKASYIDRVTPDYDNFSFSSQNYFSELVLADNLIKDYLDNGIYIKEKVLLSVSQEGEVDWNKTINTFDPIFSKGYPIYTETLGYSTYIDDNFIISEVHKWLVKLYINKYGKLLTYNFTFSEDTIQDLTSLGAISYIKDVIYKELSQVYTDRQINILKILIAGLNKSYDSTIKGFSIYGTSYFHIIWELACSNVLNNKIGDFNQLIPKPVWNNLNEESKDKSSLKPDIISVIPSLEMLFIIDAKYYAIKYENNPGFNVINNPGIADVGKQFLYEMAFSNLPYRKYNVFVFPSAQTTFIEVFGFVTFSLFLESKIWLVYISPDHLFSSYLNNEIFDLSSLGLTIDKKLNDN</sequence>
<proteinExistence type="predicted"/>
<evidence type="ECO:0000313" key="1">
    <source>
        <dbReference type="EMBL" id="GGC76206.1"/>
    </source>
</evidence>
<keyword evidence="2" id="KW-1185">Reference proteome</keyword>